<dbReference type="PANTHER" id="PTHR13090:SF1">
    <property type="entry name" value="ARGININE-HYDROXYLASE NDUFAF5, MITOCHONDRIAL"/>
    <property type="match status" value="1"/>
</dbReference>
<evidence type="ECO:0000313" key="3">
    <source>
        <dbReference type="EMBL" id="TWJ10002.1"/>
    </source>
</evidence>
<evidence type="ECO:0000256" key="1">
    <source>
        <dbReference type="ARBA" id="ARBA00022603"/>
    </source>
</evidence>
<protein>
    <recommendedName>
        <fullName evidence="5">Methyltransferase family protein</fullName>
    </recommendedName>
</protein>
<dbReference type="Proteomes" id="UP000320547">
    <property type="component" value="Unassembled WGS sequence"/>
</dbReference>
<dbReference type="GO" id="GO:0008168">
    <property type="term" value="F:methyltransferase activity"/>
    <property type="evidence" value="ECO:0007669"/>
    <property type="project" value="UniProtKB-KW"/>
</dbReference>
<dbReference type="AlphaFoldDB" id="A0A562UWJ7"/>
<dbReference type="RefSeq" id="WP_144573634.1">
    <property type="nucleotide sequence ID" value="NZ_CP015963.1"/>
</dbReference>
<reference evidence="3 4" key="1">
    <citation type="submission" date="2019-07" db="EMBL/GenBank/DDBJ databases">
        <title>Genomic Encyclopedia of Archaeal and Bacterial Type Strains, Phase II (KMG-II): from individual species to whole genera.</title>
        <authorList>
            <person name="Goeker M."/>
        </authorList>
    </citation>
    <scope>NUCLEOTIDE SEQUENCE [LARGE SCALE GENOMIC DNA]</scope>
    <source>
        <strain evidence="3 4">ATCC BAA-2084</strain>
    </source>
</reference>
<dbReference type="STRING" id="476157.GCA_001663155_01698"/>
<gene>
    <name evidence="3" type="ORF">JN10_1659</name>
</gene>
<name>A0A562UWJ7_9SPHN</name>
<keyword evidence="1" id="KW-0489">Methyltransferase</keyword>
<organism evidence="3 4">
    <name type="scientific">Altererythrobacter ishigakiensis</name>
    <dbReference type="NCBI Taxonomy" id="476157"/>
    <lineage>
        <taxon>Bacteria</taxon>
        <taxon>Pseudomonadati</taxon>
        <taxon>Pseudomonadota</taxon>
        <taxon>Alphaproteobacteria</taxon>
        <taxon>Sphingomonadales</taxon>
        <taxon>Erythrobacteraceae</taxon>
        <taxon>Altererythrobacter</taxon>
    </lineage>
</organism>
<dbReference type="Gene3D" id="3.40.50.150">
    <property type="entry name" value="Vaccinia Virus protein VP39"/>
    <property type="match status" value="1"/>
</dbReference>
<dbReference type="PANTHER" id="PTHR13090">
    <property type="entry name" value="ARGININE-HYDROXYLASE NDUFAF5, MITOCHONDRIAL"/>
    <property type="match status" value="1"/>
</dbReference>
<accession>A0A562UWJ7</accession>
<comment type="caution">
    <text evidence="3">The sequence shown here is derived from an EMBL/GenBank/DDBJ whole genome shotgun (WGS) entry which is preliminary data.</text>
</comment>
<evidence type="ECO:0000313" key="4">
    <source>
        <dbReference type="Proteomes" id="UP000320547"/>
    </source>
</evidence>
<proteinExistence type="predicted"/>
<evidence type="ECO:0000256" key="2">
    <source>
        <dbReference type="ARBA" id="ARBA00022679"/>
    </source>
</evidence>
<keyword evidence="4" id="KW-1185">Reference proteome</keyword>
<dbReference type="GO" id="GO:0032259">
    <property type="term" value="P:methylation"/>
    <property type="evidence" value="ECO:0007669"/>
    <property type="project" value="UniProtKB-KW"/>
</dbReference>
<keyword evidence="2" id="KW-0808">Transferase</keyword>
<dbReference type="SUPFAM" id="SSF53335">
    <property type="entry name" value="S-adenosyl-L-methionine-dependent methyltransferases"/>
    <property type="match status" value="1"/>
</dbReference>
<dbReference type="EMBL" id="VLLK01000001">
    <property type="protein sequence ID" value="TWJ10002.1"/>
    <property type="molecule type" value="Genomic_DNA"/>
</dbReference>
<evidence type="ECO:0008006" key="5">
    <source>
        <dbReference type="Google" id="ProtNLM"/>
    </source>
</evidence>
<sequence>MARRALRSERAASAGGTNWLYDAMQEDIAERLDFMRFDPQTALLIGAETGQLAHLVEAQGTRVRTFPELDEEQPLPVEGVELLISLARLDTVNDLPGALIHSRNALSPGGLMIAQIVGAGSLLTLRQIMLAADGDLPAARIHPQIDDRAATALLQRAGFSKQVVDTHKLTVRYSSLDRLVSDLREQALTSVLRSPAPQIGKAALARAKARFEEMRKDDGKVTETFNILTLTAWR</sequence>
<dbReference type="InterPro" id="IPR050602">
    <property type="entry name" value="Malonyl-ACP_OMT"/>
</dbReference>
<dbReference type="OrthoDB" id="9793723at2"/>
<dbReference type="InterPro" id="IPR029063">
    <property type="entry name" value="SAM-dependent_MTases_sf"/>
</dbReference>